<dbReference type="EMBL" id="KN822974">
    <property type="protein sequence ID" value="KIO30239.1"/>
    <property type="molecule type" value="Genomic_DNA"/>
</dbReference>
<feature type="region of interest" description="Disordered" evidence="2">
    <location>
        <begin position="554"/>
        <end position="581"/>
    </location>
</feature>
<evidence type="ECO:0000313" key="4">
    <source>
        <dbReference type="Proteomes" id="UP000054248"/>
    </source>
</evidence>
<feature type="region of interest" description="Disordered" evidence="2">
    <location>
        <begin position="739"/>
        <end position="778"/>
    </location>
</feature>
<feature type="compositionally biased region" description="Acidic residues" evidence="2">
    <location>
        <begin position="425"/>
        <end position="434"/>
    </location>
</feature>
<evidence type="ECO:0000256" key="2">
    <source>
        <dbReference type="SAM" id="MobiDB-lite"/>
    </source>
</evidence>
<proteinExistence type="predicted"/>
<feature type="coiled-coil region" evidence="1">
    <location>
        <begin position="236"/>
        <end position="263"/>
    </location>
</feature>
<feature type="region of interest" description="Disordered" evidence="2">
    <location>
        <begin position="1"/>
        <end position="81"/>
    </location>
</feature>
<sequence>MNGAQLAPSSSQLATRNVNKQRRRGSIGYRRSGEDHNPNLSQSSLRRKSLPMTPGLTPNSTVSGRSTSPDTPSDSMSSSRASSEFFQSQAVSSLLSRIASLEEALAISTAATSPSSDARMSFSIVERLASLEEEDDCVAKKVHIPQPGRQPTDDLIDVIADLKAERDDLNNDIVGWRTRCADLTHSTEALQRRLADERRELLLLHQRLSTVTTDLNDSRSAKLKLEDELVSERAAGAAAIRERQQLEEEVNEERMERIGLEMRAEKERLAWQKERNAWETERKGWFKERIQLEEALKRCEETITSLRAELDDRTRQLERLQGTSTDTMPTSKPRQPWTGGKFAFPAASSPPRSESPEQPRPRTSTGFGGLNAGFKFGGSSAPSSGNSTPRPLSSSPPAEGPIPANPLSSVVEEEDDEGQLASYPDDGDSDDDLSDAGLNSSRSSAVNLNSPIPSPTSAVPVPAVHQHRRSVSRVSNWRFPSPRTLEQRRQVAATTALKEKKDRFFACLEDDEDDQSCAAPPRLLGKPLKSKEHKKLPSGCPAFWLDCDEEDQALKREAPLPSPATTEEEDDTETDSIVSKSPVSTTLSFPLIPRTIVTPASASPSRSSSPVDAPVTISVIPPVTVSVVPPANVPTSAPPSRSTVVRSTLPPAPTAPRVATPVFIPATNPTTPLPAVAFSPAPLTTVPPAPRPSMTIPPSINVANNAVSSAPSPPEKAATASSGYFGRLPTLSSMISWGAPRARTPDSEDAFTTYPATSSSATVPSASSSPSKVLKAQHVDPEVMRERLRLQLEREESCGSCNSRNVLEL</sequence>
<feature type="compositionally biased region" description="Low complexity" evidence="2">
    <location>
        <begin position="63"/>
        <end position="81"/>
    </location>
</feature>
<dbReference type="OrthoDB" id="2528184at2759"/>
<feature type="coiled-coil region" evidence="1">
    <location>
        <begin position="152"/>
        <end position="200"/>
    </location>
</feature>
<reference evidence="4" key="2">
    <citation type="submission" date="2015-01" db="EMBL/GenBank/DDBJ databases">
        <title>Evolutionary Origins and Diversification of the Mycorrhizal Mutualists.</title>
        <authorList>
            <consortium name="DOE Joint Genome Institute"/>
            <consortium name="Mycorrhizal Genomics Consortium"/>
            <person name="Kohler A."/>
            <person name="Kuo A."/>
            <person name="Nagy L.G."/>
            <person name="Floudas D."/>
            <person name="Copeland A."/>
            <person name="Barry K.W."/>
            <person name="Cichocki N."/>
            <person name="Veneault-Fourrey C."/>
            <person name="LaButti K."/>
            <person name="Lindquist E.A."/>
            <person name="Lipzen A."/>
            <person name="Lundell T."/>
            <person name="Morin E."/>
            <person name="Murat C."/>
            <person name="Riley R."/>
            <person name="Ohm R."/>
            <person name="Sun H."/>
            <person name="Tunlid A."/>
            <person name="Henrissat B."/>
            <person name="Grigoriev I.V."/>
            <person name="Hibbett D.S."/>
            <person name="Martin F."/>
        </authorList>
    </citation>
    <scope>NUCLEOTIDE SEQUENCE [LARGE SCALE GENOMIC DNA]</scope>
    <source>
        <strain evidence="4">MUT 4182</strain>
    </source>
</reference>
<feature type="region of interest" description="Disordered" evidence="2">
    <location>
        <begin position="319"/>
        <end position="476"/>
    </location>
</feature>
<feature type="compositionally biased region" description="Polar residues" evidence="2">
    <location>
        <begin position="7"/>
        <end position="18"/>
    </location>
</feature>
<accession>A0A0C3QR83</accession>
<dbReference type="Proteomes" id="UP000054248">
    <property type="component" value="Unassembled WGS sequence"/>
</dbReference>
<organism evidence="3 4">
    <name type="scientific">Tulasnella calospora MUT 4182</name>
    <dbReference type="NCBI Taxonomy" id="1051891"/>
    <lineage>
        <taxon>Eukaryota</taxon>
        <taxon>Fungi</taxon>
        <taxon>Dikarya</taxon>
        <taxon>Basidiomycota</taxon>
        <taxon>Agaricomycotina</taxon>
        <taxon>Agaricomycetes</taxon>
        <taxon>Cantharellales</taxon>
        <taxon>Tulasnellaceae</taxon>
        <taxon>Tulasnella</taxon>
    </lineage>
</organism>
<name>A0A0C3QR83_9AGAM</name>
<reference evidence="3 4" key="1">
    <citation type="submission" date="2014-04" db="EMBL/GenBank/DDBJ databases">
        <authorList>
            <consortium name="DOE Joint Genome Institute"/>
            <person name="Kuo A."/>
            <person name="Girlanda M."/>
            <person name="Perotto S."/>
            <person name="Kohler A."/>
            <person name="Nagy L.G."/>
            <person name="Floudas D."/>
            <person name="Copeland A."/>
            <person name="Barry K.W."/>
            <person name="Cichocki N."/>
            <person name="Veneault-Fourrey C."/>
            <person name="LaButti K."/>
            <person name="Lindquist E.A."/>
            <person name="Lipzen A."/>
            <person name="Lundell T."/>
            <person name="Morin E."/>
            <person name="Murat C."/>
            <person name="Sun H."/>
            <person name="Tunlid A."/>
            <person name="Henrissat B."/>
            <person name="Grigoriev I.V."/>
            <person name="Hibbett D.S."/>
            <person name="Martin F."/>
            <person name="Nordberg H.P."/>
            <person name="Cantor M.N."/>
            <person name="Hua S.X."/>
        </authorList>
    </citation>
    <scope>NUCLEOTIDE SEQUENCE [LARGE SCALE GENOMIC DNA]</scope>
    <source>
        <strain evidence="3 4">MUT 4182</strain>
    </source>
</reference>
<protein>
    <submittedName>
        <fullName evidence="3">Uncharacterized protein</fullName>
    </submittedName>
</protein>
<keyword evidence="1" id="KW-0175">Coiled coil</keyword>
<feature type="compositionally biased region" description="Low complexity" evidence="2">
    <location>
        <begin position="455"/>
        <end position="464"/>
    </location>
</feature>
<dbReference type="AlphaFoldDB" id="A0A0C3QR83"/>
<feature type="compositionally biased region" description="Polar residues" evidence="2">
    <location>
        <begin position="321"/>
        <end position="333"/>
    </location>
</feature>
<dbReference type="STRING" id="1051891.A0A0C3QR83"/>
<feature type="compositionally biased region" description="Low complexity" evidence="2">
    <location>
        <begin position="752"/>
        <end position="771"/>
    </location>
</feature>
<keyword evidence="4" id="KW-1185">Reference proteome</keyword>
<feature type="compositionally biased region" description="Polar residues" evidence="2">
    <location>
        <begin position="380"/>
        <end position="396"/>
    </location>
</feature>
<feature type="region of interest" description="Disordered" evidence="2">
    <location>
        <begin position="511"/>
        <end position="536"/>
    </location>
</feature>
<gene>
    <name evidence="3" type="ORF">M407DRAFT_157080</name>
</gene>
<evidence type="ECO:0000256" key="1">
    <source>
        <dbReference type="SAM" id="Coils"/>
    </source>
</evidence>
<evidence type="ECO:0000313" key="3">
    <source>
        <dbReference type="EMBL" id="KIO30239.1"/>
    </source>
</evidence>
<dbReference type="HOGENOM" id="CLU_348574_0_0_1"/>